<sequence length="387" mass="41635">MLLSAERALCGTQTAQPDVGPGALPQDSLHEHPTAARRPPCHQPTGCKTRARHGRAGLRGPSPASTQQNGAETQAGHTSQHAPDTAAVGKPATENKGARGLDTRALRELGGTVCSPLKAKGRRRRPRWSPSCAGASQLLCHSLQKCMPAGLQVLLGAPTMPGPQWEGLHTKSPTDSLDLWPPTHLAVYGRVALTKMRVLVTHTSTNLWPMSVTLTPFQGGPHPRTLEEPLSGLLEFAQKDAQTVQASWTGLLLSAILTFIPLPPCPLPPRNGSAHPSPHAASPAVFHRTLTRRPRQGPRLKPANPCGVQPPPRPEVCPVHVGPDSRCPDCRINMHAGRQLRDLIVLWRPEAKGPRRPEDNGRERVRVSVCVCVWCGAREGQDLTGNL</sequence>
<feature type="region of interest" description="Disordered" evidence="1">
    <location>
        <begin position="12"/>
        <end position="104"/>
    </location>
</feature>
<protein>
    <submittedName>
        <fullName evidence="2">Uncharacterized protein</fullName>
    </submittedName>
</protein>
<accession>L9KH37</accession>
<proteinExistence type="predicted"/>
<evidence type="ECO:0000313" key="3">
    <source>
        <dbReference type="Proteomes" id="UP000011518"/>
    </source>
</evidence>
<evidence type="ECO:0000256" key="1">
    <source>
        <dbReference type="SAM" id="MobiDB-lite"/>
    </source>
</evidence>
<dbReference type="InParanoid" id="L9KH37"/>
<reference evidence="3" key="1">
    <citation type="submission" date="2012-07" db="EMBL/GenBank/DDBJ databases">
        <title>Genome of the Chinese tree shrew, a rising model animal genetically related to primates.</title>
        <authorList>
            <person name="Zhang G."/>
            <person name="Fan Y."/>
            <person name="Yao Y."/>
            <person name="Huang Z."/>
        </authorList>
    </citation>
    <scope>NUCLEOTIDE SEQUENCE [LARGE SCALE GENOMIC DNA]</scope>
</reference>
<reference evidence="3" key="2">
    <citation type="journal article" date="2013" name="Nat. Commun.">
        <title>Genome of the Chinese tree shrew.</title>
        <authorList>
            <person name="Fan Y."/>
            <person name="Huang Z.Y."/>
            <person name="Cao C.C."/>
            <person name="Chen C.S."/>
            <person name="Chen Y.X."/>
            <person name="Fan D.D."/>
            <person name="He J."/>
            <person name="Hou H.L."/>
            <person name="Hu L."/>
            <person name="Hu X.T."/>
            <person name="Jiang X.T."/>
            <person name="Lai R."/>
            <person name="Lang Y.S."/>
            <person name="Liang B."/>
            <person name="Liao S.G."/>
            <person name="Mu D."/>
            <person name="Ma Y.Y."/>
            <person name="Niu Y.Y."/>
            <person name="Sun X.Q."/>
            <person name="Xia J.Q."/>
            <person name="Xiao J."/>
            <person name="Xiong Z.Q."/>
            <person name="Xu L."/>
            <person name="Yang L."/>
            <person name="Zhang Y."/>
            <person name="Zhao W."/>
            <person name="Zhao X.D."/>
            <person name="Zheng Y.T."/>
            <person name="Zhou J.M."/>
            <person name="Zhu Y.B."/>
            <person name="Zhang G.J."/>
            <person name="Wang J."/>
            <person name="Yao Y.G."/>
        </authorList>
    </citation>
    <scope>NUCLEOTIDE SEQUENCE [LARGE SCALE GENOMIC DNA]</scope>
</reference>
<evidence type="ECO:0000313" key="2">
    <source>
        <dbReference type="EMBL" id="ELW61814.1"/>
    </source>
</evidence>
<dbReference type="EMBL" id="KB320853">
    <property type="protein sequence ID" value="ELW61814.1"/>
    <property type="molecule type" value="Genomic_DNA"/>
</dbReference>
<gene>
    <name evidence="2" type="ORF">TREES_T100014222</name>
</gene>
<keyword evidence="3" id="KW-1185">Reference proteome</keyword>
<dbReference type="Proteomes" id="UP000011518">
    <property type="component" value="Unassembled WGS sequence"/>
</dbReference>
<name>L9KH37_TUPCH</name>
<dbReference type="AlphaFoldDB" id="L9KH37"/>
<organism evidence="2 3">
    <name type="scientific">Tupaia chinensis</name>
    <name type="common">Chinese tree shrew</name>
    <name type="synonym">Tupaia belangeri chinensis</name>
    <dbReference type="NCBI Taxonomy" id="246437"/>
    <lineage>
        <taxon>Eukaryota</taxon>
        <taxon>Metazoa</taxon>
        <taxon>Chordata</taxon>
        <taxon>Craniata</taxon>
        <taxon>Vertebrata</taxon>
        <taxon>Euteleostomi</taxon>
        <taxon>Mammalia</taxon>
        <taxon>Eutheria</taxon>
        <taxon>Euarchontoglires</taxon>
        <taxon>Scandentia</taxon>
        <taxon>Tupaiidae</taxon>
        <taxon>Tupaia</taxon>
    </lineage>
</organism>
<feature type="compositionally biased region" description="Polar residues" evidence="1">
    <location>
        <begin position="63"/>
        <end position="82"/>
    </location>
</feature>